<gene>
    <name evidence="2" type="ORF">G3T37_04215</name>
</gene>
<accession>A0A7C9TPI5</accession>
<dbReference type="RefSeq" id="WP_163472195.1">
    <property type="nucleotide sequence ID" value="NZ_JAAGWZ010000001.1"/>
</dbReference>
<feature type="transmembrane region" description="Helical" evidence="1">
    <location>
        <begin position="173"/>
        <end position="193"/>
    </location>
</feature>
<feature type="transmembrane region" description="Helical" evidence="1">
    <location>
        <begin position="54"/>
        <end position="78"/>
    </location>
</feature>
<evidence type="ECO:0000256" key="1">
    <source>
        <dbReference type="SAM" id="Phobius"/>
    </source>
</evidence>
<protein>
    <submittedName>
        <fullName evidence="2">Uncharacterized protein</fullName>
    </submittedName>
</protein>
<evidence type="ECO:0000313" key="3">
    <source>
        <dbReference type="Proteomes" id="UP000479756"/>
    </source>
</evidence>
<feature type="transmembrane region" description="Helical" evidence="1">
    <location>
        <begin position="302"/>
        <end position="322"/>
    </location>
</feature>
<feature type="transmembrane region" description="Helical" evidence="1">
    <location>
        <begin position="328"/>
        <end position="346"/>
    </location>
</feature>
<feature type="transmembrane region" description="Helical" evidence="1">
    <location>
        <begin position="376"/>
        <end position="397"/>
    </location>
</feature>
<feature type="transmembrane region" description="Helical" evidence="1">
    <location>
        <begin position="403"/>
        <end position="430"/>
    </location>
</feature>
<feature type="transmembrane region" description="Helical" evidence="1">
    <location>
        <begin position="21"/>
        <end position="48"/>
    </location>
</feature>
<feature type="transmembrane region" description="Helical" evidence="1">
    <location>
        <begin position="99"/>
        <end position="125"/>
    </location>
</feature>
<keyword evidence="3" id="KW-1185">Reference proteome</keyword>
<evidence type="ECO:0000313" key="2">
    <source>
        <dbReference type="EMBL" id="NEM90555.1"/>
    </source>
</evidence>
<sequence length="523" mass="54529">MVAHLLRLRLRLLGNSFRRSPWQLVALIVGLLYGLGMALVVASALFGLRLAPVSLAASAVTVFGAILVLGFLLVPLVFGTDDAMDPRTFAVYDIPTGRLATGLATASLVGVPAVAVALIGLAQIVTWARGLLPVLFAVVGAAVILATCLLSARVTTSLAAFLLSTRRSRDATGVLGIVILLLLAPGFISLLTVDWQHRGLSILEDVARVVGWTPLGAVWAAPADAAAGQVGAALLKELIAIAFVGGLWLAWRALVALMLVTPQRQAHARRYGGLGFFRLLPSSPTAAVAARSFTYWVRDARYHVSLLIIPIVPLILMLPLMIGGVPTNVLALLPVPVIALFLGWSIHNDIAYDNTAVWLHIASSVPGRADRLGRAIPALVVGIPVIVIASVTCSSLFGDPASLPAILGVGLGLLLSGLGFSSVMSAAFPYPAVRPGDSPFAQPQAAGSASAFIQSVSFIVTAVLAGPTFVFAFLFLIQGGDWGWAALVSGIALGTVILVAGVLLGGRIFERRSPAILAFTMRN</sequence>
<reference evidence="2 3" key="1">
    <citation type="journal article" date="2014" name="Int. J. Syst. Evol. Microbiol.">
        <title>Description of Galbitalea soli gen. nov., sp. nov., and Frondihabitans sucicola sp. nov.</title>
        <authorList>
            <person name="Kim S.J."/>
            <person name="Lim J.M."/>
            <person name="Ahn J.H."/>
            <person name="Weon H.Y."/>
            <person name="Hamada M."/>
            <person name="Suzuki K."/>
            <person name="Ahn T.Y."/>
            <person name="Kwon S.W."/>
        </authorList>
    </citation>
    <scope>NUCLEOTIDE SEQUENCE [LARGE SCALE GENOMIC DNA]</scope>
    <source>
        <strain evidence="2 3">NBRC 108727</strain>
    </source>
</reference>
<feature type="transmembrane region" description="Helical" evidence="1">
    <location>
        <begin position="482"/>
        <end position="504"/>
    </location>
</feature>
<feature type="transmembrane region" description="Helical" evidence="1">
    <location>
        <begin position="238"/>
        <end position="260"/>
    </location>
</feature>
<proteinExistence type="predicted"/>
<keyword evidence="1" id="KW-0472">Membrane</keyword>
<feature type="transmembrane region" description="Helical" evidence="1">
    <location>
        <begin position="451"/>
        <end position="476"/>
    </location>
</feature>
<dbReference type="AlphaFoldDB" id="A0A7C9TPI5"/>
<organism evidence="2 3">
    <name type="scientific">Galbitalea soli</name>
    <dbReference type="NCBI Taxonomy" id="1268042"/>
    <lineage>
        <taxon>Bacteria</taxon>
        <taxon>Bacillati</taxon>
        <taxon>Actinomycetota</taxon>
        <taxon>Actinomycetes</taxon>
        <taxon>Micrococcales</taxon>
        <taxon>Microbacteriaceae</taxon>
        <taxon>Galbitalea</taxon>
    </lineage>
</organism>
<dbReference type="EMBL" id="JAAGWZ010000001">
    <property type="protein sequence ID" value="NEM90555.1"/>
    <property type="molecule type" value="Genomic_DNA"/>
</dbReference>
<name>A0A7C9TPI5_9MICO</name>
<feature type="transmembrane region" description="Helical" evidence="1">
    <location>
        <begin position="131"/>
        <end position="152"/>
    </location>
</feature>
<keyword evidence="1" id="KW-0812">Transmembrane</keyword>
<comment type="caution">
    <text evidence="2">The sequence shown here is derived from an EMBL/GenBank/DDBJ whole genome shotgun (WGS) entry which is preliminary data.</text>
</comment>
<dbReference type="Proteomes" id="UP000479756">
    <property type="component" value="Unassembled WGS sequence"/>
</dbReference>
<keyword evidence="1" id="KW-1133">Transmembrane helix</keyword>